<evidence type="ECO:0000313" key="1">
    <source>
        <dbReference type="EMBL" id="KAJ1933532.1"/>
    </source>
</evidence>
<sequence>MLPNDSPSDPADWCRASKAAADRFLSDVDTAYHGMHMGTHIPLNLAGILDGIFTQLTDDNSALAMGPGSISHPAPQMQWRARLRFEATRLGRCAAHSWYISCQQTPQRKPAAAEQQPAAPTPSLVIYMLVPFAHRPEPWVAMADSAQLIVSEFGRSLSSLIARTAVRSGSMSSSMADSHVPWPTLAVHPLPLDQIAKWNSASRDSSVPSIYDTALAIYNKLPEPLAPPTMHSTASPSMSSLAAPSLAIPAMLSRQGSAPTAATAAKTPGAMQFVRHAGFFEYVATDRPTMPRGFAHQAAIVSSATTFPTADSAIVPATIPLTLAMQRSDMTAEDSHTVPANQSNMPISSLYPQLPSESPLGARQASSSSETANELPEVRVRFGAHKTITAGDFTTLVAHPLRPCDTMTTLHCAYTNIGEWVAVCWCDERGEY</sequence>
<reference evidence="1" key="1">
    <citation type="submission" date="2022-07" db="EMBL/GenBank/DDBJ databases">
        <title>Phylogenomic reconstructions and comparative analyses of Kickxellomycotina fungi.</title>
        <authorList>
            <person name="Reynolds N.K."/>
            <person name="Stajich J.E."/>
            <person name="Barry K."/>
            <person name="Grigoriev I.V."/>
            <person name="Crous P."/>
            <person name="Smith M.E."/>
        </authorList>
    </citation>
    <scope>NUCLEOTIDE SEQUENCE</scope>
    <source>
        <strain evidence="1">NRRL 5244</strain>
    </source>
</reference>
<evidence type="ECO:0000313" key="2">
    <source>
        <dbReference type="Proteomes" id="UP001150603"/>
    </source>
</evidence>
<dbReference type="EMBL" id="JANBPW010005028">
    <property type="protein sequence ID" value="KAJ1933532.1"/>
    <property type="molecule type" value="Genomic_DNA"/>
</dbReference>
<dbReference type="Proteomes" id="UP001150603">
    <property type="component" value="Unassembled WGS sequence"/>
</dbReference>
<keyword evidence="2" id="KW-1185">Reference proteome</keyword>
<name>A0ACC1J138_9FUNG</name>
<gene>
    <name evidence="1" type="ORF">FBU59_005996</name>
</gene>
<comment type="caution">
    <text evidence="1">The sequence shown here is derived from an EMBL/GenBank/DDBJ whole genome shotgun (WGS) entry which is preliminary data.</text>
</comment>
<protein>
    <submittedName>
        <fullName evidence="1">Uncharacterized protein</fullName>
    </submittedName>
</protein>
<proteinExistence type="predicted"/>
<organism evidence="1 2">
    <name type="scientific">Linderina macrospora</name>
    <dbReference type="NCBI Taxonomy" id="4868"/>
    <lineage>
        <taxon>Eukaryota</taxon>
        <taxon>Fungi</taxon>
        <taxon>Fungi incertae sedis</taxon>
        <taxon>Zoopagomycota</taxon>
        <taxon>Kickxellomycotina</taxon>
        <taxon>Kickxellomycetes</taxon>
        <taxon>Kickxellales</taxon>
        <taxon>Kickxellaceae</taxon>
        <taxon>Linderina</taxon>
    </lineage>
</organism>
<accession>A0ACC1J138</accession>
<feature type="non-terminal residue" evidence="1">
    <location>
        <position position="432"/>
    </location>
</feature>